<dbReference type="AlphaFoldDB" id="A0A0C3DC67"/>
<dbReference type="OrthoDB" id="3223806at2759"/>
<name>A0A0C3DC67_OIDMZ</name>
<dbReference type="GO" id="GO:0005737">
    <property type="term" value="C:cytoplasm"/>
    <property type="evidence" value="ECO:0007669"/>
    <property type="project" value="TreeGrafter"/>
</dbReference>
<dbReference type="GO" id="GO:0006508">
    <property type="term" value="P:proteolysis"/>
    <property type="evidence" value="ECO:0007669"/>
    <property type="project" value="InterPro"/>
</dbReference>
<keyword evidence="4" id="KW-1185">Reference proteome</keyword>
<evidence type="ECO:0000256" key="1">
    <source>
        <dbReference type="ARBA" id="ARBA00009005"/>
    </source>
</evidence>
<sequence>MPNGDLEKPKFKVGQRVYLQKSGSREGPYLIATVASGKCTLCLEDGEPVITTSQSHQANDSSLWPTYDNVISALEGVTSVAKAGDFAYIHYSGHGTRKPPSGEFSNQSTGDLALVLFKGGEERRVRYLWGYELARLLKAMVDKGLVITLVLDCCFSGSVYRLDGDAGIRFLPYDAEIESEHPLDPNESPVSEAPAYRDASTLPNWLINPDKYAILAACGPQEVASEPKFDGQPHGAMSYFLLEIIKSVGITKRHKDIYGRLCAKFRGSGLRRQNPVLYGNESQGFFGQTIGDITTVAAPVVLTRSGTLELQAGHAHGVSDGDLFMLYPLRLAEYEPQSQGPSVVSKVSRTGPLTIGQVSDLLEHLSRFQLVKNLSNEALVDSFRESYDVKINSGGKDYSSGVQIEVKHGAIAELIVTNRGETPFYAFVYNLGPSWQVENVYQGTYIVVTPRNDGERFIGTTRKSLRMKVPERVKEQGYRSCDDIVKVFITSRPTSFGMLELPRLGGSMKASRPNRTAHVGEGPETWATMNFPIRTFL</sequence>
<dbReference type="HOGENOM" id="CLU_016732_1_0_1"/>
<proteinExistence type="inferred from homology"/>
<evidence type="ECO:0000259" key="2">
    <source>
        <dbReference type="Pfam" id="PF00656"/>
    </source>
</evidence>
<dbReference type="EMBL" id="KN832870">
    <property type="protein sequence ID" value="KIN08949.1"/>
    <property type="molecule type" value="Genomic_DNA"/>
</dbReference>
<evidence type="ECO:0000313" key="4">
    <source>
        <dbReference type="Proteomes" id="UP000054321"/>
    </source>
</evidence>
<dbReference type="InterPro" id="IPR050452">
    <property type="entry name" value="Metacaspase"/>
</dbReference>
<dbReference type="PANTHER" id="PTHR48104">
    <property type="entry name" value="METACASPASE-4"/>
    <property type="match status" value="1"/>
</dbReference>
<dbReference type="InParanoid" id="A0A0C3DC67"/>
<protein>
    <recommendedName>
        <fullName evidence="2">Peptidase C14 caspase domain-containing protein</fullName>
    </recommendedName>
</protein>
<reference evidence="3 4" key="1">
    <citation type="submission" date="2014-04" db="EMBL/GenBank/DDBJ databases">
        <authorList>
            <consortium name="DOE Joint Genome Institute"/>
            <person name="Kuo A."/>
            <person name="Martino E."/>
            <person name="Perotto S."/>
            <person name="Kohler A."/>
            <person name="Nagy L.G."/>
            <person name="Floudas D."/>
            <person name="Copeland A."/>
            <person name="Barry K.W."/>
            <person name="Cichocki N."/>
            <person name="Veneault-Fourrey C."/>
            <person name="LaButti K."/>
            <person name="Lindquist E.A."/>
            <person name="Lipzen A."/>
            <person name="Lundell T."/>
            <person name="Morin E."/>
            <person name="Murat C."/>
            <person name="Sun H."/>
            <person name="Tunlid A."/>
            <person name="Henrissat B."/>
            <person name="Grigoriev I.V."/>
            <person name="Hibbett D.S."/>
            <person name="Martin F."/>
            <person name="Nordberg H.P."/>
            <person name="Cantor M.N."/>
            <person name="Hua S.X."/>
        </authorList>
    </citation>
    <scope>NUCLEOTIDE SEQUENCE [LARGE SCALE GENOMIC DNA]</scope>
    <source>
        <strain evidence="3 4">Zn</strain>
    </source>
</reference>
<gene>
    <name evidence="3" type="ORF">OIDMADRAFT_100465</name>
</gene>
<dbReference type="Proteomes" id="UP000054321">
    <property type="component" value="Unassembled WGS sequence"/>
</dbReference>
<accession>A0A0C3DC67</accession>
<dbReference type="PANTHER" id="PTHR48104:SF30">
    <property type="entry name" value="METACASPASE-1"/>
    <property type="match status" value="1"/>
</dbReference>
<feature type="domain" description="Peptidase C14 caspase" evidence="2">
    <location>
        <begin position="64"/>
        <end position="279"/>
    </location>
</feature>
<comment type="similarity">
    <text evidence="1">Belongs to the peptidase C14B family.</text>
</comment>
<dbReference type="Gene3D" id="3.40.50.1460">
    <property type="match status" value="1"/>
</dbReference>
<evidence type="ECO:0000313" key="3">
    <source>
        <dbReference type="EMBL" id="KIN08949.1"/>
    </source>
</evidence>
<reference evidence="4" key="2">
    <citation type="submission" date="2015-01" db="EMBL/GenBank/DDBJ databases">
        <title>Evolutionary Origins and Diversification of the Mycorrhizal Mutualists.</title>
        <authorList>
            <consortium name="DOE Joint Genome Institute"/>
            <consortium name="Mycorrhizal Genomics Consortium"/>
            <person name="Kohler A."/>
            <person name="Kuo A."/>
            <person name="Nagy L.G."/>
            <person name="Floudas D."/>
            <person name="Copeland A."/>
            <person name="Barry K.W."/>
            <person name="Cichocki N."/>
            <person name="Veneault-Fourrey C."/>
            <person name="LaButti K."/>
            <person name="Lindquist E.A."/>
            <person name="Lipzen A."/>
            <person name="Lundell T."/>
            <person name="Morin E."/>
            <person name="Murat C."/>
            <person name="Riley R."/>
            <person name="Ohm R."/>
            <person name="Sun H."/>
            <person name="Tunlid A."/>
            <person name="Henrissat B."/>
            <person name="Grigoriev I.V."/>
            <person name="Hibbett D.S."/>
            <person name="Martin F."/>
        </authorList>
    </citation>
    <scope>NUCLEOTIDE SEQUENCE [LARGE SCALE GENOMIC DNA]</scope>
    <source>
        <strain evidence="4">Zn</strain>
    </source>
</reference>
<dbReference type="InterPro" id="IPR011600">
    <property type="entry name" value="Pept_C14_caspase"/>
</dbReference>
<organism evidence="3 4">
    <name type="scientific">Oidiodendron maius (strain Zn)</name>
    <dbReference type="NCBI Taxonomy" id="913774"/>
    <lineage>
        <taxon>Eukaryota</taxon>
        <taxon>Fungi</taxon>
        <taxon>Dikarya</taxon>
        <taxon>Ascomycota</taxon>
        <taxon>Pezizomycotina</taxon>
        <taxon>Leotiomycetes</taxon>
        <taxon>Leotiomycetes incertae sedis</taxon>
        <taxon>Myxotrichaceae</taxon>
        <taxon>Oidiodendron</taxon>
    </lineage>
</organism>
<dbReference type="Pfam" id="PF00656">
    <property type="entry name" value="Peptidase_C14"/>
    <property type="match status" value="1"/>
</dbReference>
<dbReference type="GO" id="GO:0004197">
    <property type="term" value="F:cysteine-type endopeptidase activity"/>
    <property type="evidence" value="ECO:0007669"/>
    <property type="project" value="InterPro"/>
</dbReference>